<dbReference type="InterPro" id="IPR025711">
    <property type="entry name" value="PepSY"/>
</dbReference>
<keyword evidence="3" id="KW-1185">Reference proteome</keyword>
<feature type="domain" description="PepSY" evidence="1">
    <location>
        <begin position="61"/>
        <end position="124"/>
    </location>
</feature>
<dbReference type="RefSeq" id="WP_377774877.1">
    <property type="nucleotide sequence ID" value="NZ_JBHUHO010000045.1"/>
</dbReference>
<dbReference type="EMBL" id="JBHUHO010000045">
    <property type="protein sequence ID" value="MFD2117628.1"/>
    <property type="molecule type" value="Genomic_DNA"/>
</dbReference>
<dbReference type="Pfam" id="PF03413">
    <property type="entry name" value="PepSY"/>
    <property type="match status" value="1"/>
</dbReference>
<comment type="caution">
    <text evidence="2">The sequence shown here is derived from an EMBL/GenBank/DDBJ whole genome shotgun (WGS) entry which is preliminary data.</text>
</comment>
<organism evidence="2 3">
    <name type="scientific">Paenibacillus yanchengensis</name>
    <dbReference type="NCBI Taxonomy" id="2035833"/>
    <lineage>
        <taxon>Bacteria</taxon>
        <taxon>Bacillati</taxon>
        <taxon>Bacillota</taxon>
        <taxon>Bacilli</taxon>
        <taxon>Bacillales</taxon>
        <taxon>Paenibacillaceae</taxon>
        <taxon>Paenibacillus</taxon>
    </lineage>
</organism>
<dbReference type="Proteomes" id="UP001597362">
    <property type="component" value="Unassembled WGS sequence"/>
</dbReference>
<gene>
    <name evidence="2" type="ORF">ACFSJH_18020</name>
</gene>
<evidence type="ECO:0000313" key="2">
    <source>
        <dbReference type="EMBL" id="MFD2117628.1"/>
    </source>
</evidence>
<sequence length="126" mass="15046">MQLNLKHEGQVWITYVSERKRGVPDVYTVRFDTIANRLDEIYKPFREDKNDPGNLHFSKWKITDEEAFHIALKSFNHAEERFEFENYKISTTAVGRPSWIIIFYHDKNMYRVRIDAYLGEVIDQGS</sequence>
<evidence type="ECO:0000259" key="1">
    <source>
        <dbReference type="Pfam" id="PF03413"/>
    </source>
</evidence>
<evidence type="ECO:0000313" key="3">
    <source>
        <dbReference type="Proteomes" id="UP001597362"/>
    </source>
</evidence>
<reference evidence="3" key="1">
    <citation type="journal article" date="2019" name="Int. J. Syst. Evol. Microbiol.">
        <title>The Global Catalogue of Microorganisms (GCM) 10K type strain sequencing project: providing services to taxonomists for standard genome sequencing and annotation.</title>
        <authorList>
            <consortium name="The Broad Institute Genomics Platform"/>
            <consortium name="The Broad Institute Genome Sequencing Center for Infectious Disease"/>
            <person name="Wu L."/>
            <person name="Ma J."/>
        </authorList>
    </citation>
    <scope>NUCLEOTIDE SEQUENCE [LARGE SCALE GENOMIC DNA]</scope>
    <source>
        <strain evidence="3">GH52</strain>
    </source>
</reference>
<name>A0ABW4YQ10_9BACL</name>
<proteinExistence type="predicted"/>
<protein>
    <submittedName>
        <fullName evidence="2">PepSY domain-containing protein</fullName>
    </submittedName>
</protein>
<accession>A0ABW4YQ10</accession>
<dbReference type="Gene3D" id="3.10.450.40">
    <property type="match status" value="1"/>
</dbReference>